<reference evidence="2 3" key="1">
    <citation type="submission" date="2019-01" db="EMBL/GenBank/DDBJ databases">
        <title>Vagococcus silagei sp. nov. isolated from brewer's grain.</title>
        <authorList>
            <person name="Guu J.-R."/>
        </authorList>
    </citation>
    <scope>NUCLEOTIDE SEQUENCE [LARGE SCALE GENOMIC DNA]</scope>
    <source>
        <strain evidence="2 3">2B-2</strain>
    </source>
</reference>
<comment type="caution">
    <text evidence="2">The sequence shown here is derived from an EMBL/GenBank/DDBJ whole genome shotgun (WGS) entry which is preliminary data.</text>
</comment>
<name>A0A4S3B4Y3_9ENTE</name>
<proteinExistence type="predicted"/>
<dbReference type="Proteomes" id="UP000310506">
    <property type="component" value="Unassembled WGS sequence"/>
</dbReference>
<dbReference type="RefSeq" id="WP_136137601.1">
    <property type="nucleotide sequence ID" value="NZ_SDGV01000023.1"/>
</dbReference>
<dbReference type="EMBL" id="SDGV01000023">
    <property type="protein sequence ID" value="THB60486.1"/>
    <property type="molecule type" value="Genomic_DNA"/>
</dbReference>
<organism evidence="2 3">
    <name type="scientific">Vagococcus silagei</name>
    <dbReference type="NCBI Taxonomy" id="2508885"/>
    <lineage>
        <taxon>Bacteria</taxon>
        <taxon>Bacillati</taxon>
        <taxon>Bacillota</taxon>
        <taxon>Bacilli</taxon>
        <taxon>Lactobacillales</taxon>
        <taxon>Enterococcaceae</taxon>
        <taxon>Vagococcus</taxon>
    </lineage>
</organism>
<protein>
    <submittedName>
        <fullName evidence="2">Uncharacterized protein</fullName>
    </submittedName>
</protein>
<evidence type="ECO:0000313" key="3">
    <source>
        <dbReference type="Proteomes" id="UP000310506"/>
    </source>
</evidence>
<keyword evidence="1" id="KW-0472">Membrane</keyword>
<evidence type="ECO:0000313" key="2">
    <source>
        <dbReference type="EMBL" id="THB60486.1"/>
    </source>
</evidence>
<dbReference type="AlphaFoldDB" id="A0A4S3B4Y3"/>
<keyword evidence="3" id="KW-1185">Reference proteome</keyword>
<gene>
    <name evidence="2" type="ORF">ESZ54_10430</name>
</gene>
<keyword evidence="1" id="KW-0812">Transmembrane</keyword>
<accession>A0A4S3B4Y3</accession>
<keyword evidence="1" id="KW-1133">Transmembrane helix</keyword>
<feature type="transmembrane region" description="Helical" evidence="1">
    <location>
        <begin position="12"/>
        <end position="31"/>
    </location>
</feature>
<evidence type="ECO:0000256" key="1">
    <source>
        <dbReference type="SAM" id="Phobius"/>
    </source>
</evidence>
<sequence length="252" mass="29197">MKKKGRIKLKTLLMIILIIAVTFLVAGIWIGDGVKKMTYREAEEKRENEVRTNELSLDDFSHEILVYVHEKAQSVGFAVIEKDESSESDFYRVTEMMVDDKKNMMPIVNGEYSFDELLKADIKREVDTFRLMQVENYYLKHSVTGNIVGTKYSPSKTYSTVAKDFILISDCKKQALYFAHYLPETLSYRLGRVAYYKLDKVKDIIEKNNYEQKEIAEELGVQLQQEKENGVIDLTYDEFLIPSKAKGGIKHD</sequence>